<feature type="compositionally biased region" description="Polar residues" evidence="1">
    <location>
        <begin position="19"/>
        <end position="32"/>
    </location>
</feature>
<dbReference type="EMBL" id="CADEAL010000735">
    <property type="protein sequence ID" value="CAB1424522.1"/>
    <property type="molecule type" value="Genomic_DNA"/>
</dbReference>
<comment type="caution">
    <text evidence="2">The sequence shown here is derived from an EMBL/GenBank/DDBJ whole genome shotgun (WGS) entry which is preliminary data.</text>
</comment>
<dbReference type="Proteomes" id="UP001153269">
    <property type="component" value="Unassembled WGS sequence"/>
</dbReference>
<protein>
    <submittedName>
        <fullName evidence="2">Uncharacterized protein</fullName>
    </submittedName>
</protein>
<proteinExistence type="predicted"/>
<feature type="compositionally biased region" description="Basic residues" evidence="1">
    <location>
        <begin position="44"/>
        <end position="55"/>
    </location>
</feature>
<reference evidence="2" key="1">
    <citation type="submission" date="2020-03" db="EMBL/GenBank/DDBJ databases">
        <authorList>
            <person name="Weist P."/>
        </authorList>
    </citation>
    <scope>NUCLEOTIDE SEQUENCE</scope>
</reference>
<sequence>MNQTQATVRAHARALRLQQTPASGDDSSQDQHNPVLDATGLYAKRSRKGRRVPMRRYKDPATDHATRASLTIILLGEKVRRAIIRIMRNESKIKKKKQQLESSVTWYRIADLKIFFFMGTFANVRMGTYAIRE</sequence>
<evidence type="ECO:0000256" key="1">
    <source>
        <dbReference type="SAM" id="MobiDB-lite"/>
    </source>
</evidence>
<gene>
    <name evidence="2" type="ORF">PLEPLA_LOCUS12450</name>
</gene>
<evidence type="ECO:0000313" key="2">
    <source>
        <dbReference type="EMBL" id="CAB1424522.1"/>
    </source>
</evidence>
<evidence type="ECO:0000313" key="3">
    <source>
        <dbReference type="Proteomes" id="UP001153269"/>
    </source>
</evidence>
<dbReference type="AlphaFoldDB" id="A0A9N7U5A5"/>
<keyword evidence="3" id="KW-1185">Reference proteome</keyword>
<organism evidence="2 3">
    <name type="scientific">Pleuronectes platessa</name>
    <name type="common">European plaice</name>
    <dbReference type="NCBI Taxonomy" id="8262"/>
    <lineage>
        <taxon>Eukaryota</taxon>
        <taxon>Metazoa</taxon>
        <taxon>Chordata</taxon>
        <taxon>Craniata</taxon>
        <taxon>Vertebrata</taxon>
        <taxon>Euteleostomi</taxon>
        <taxon>Actinopterygii</taxon>
        <taxon>Neopterygii</taxon>
        <taxon>Teleostei</taxon>
        <taxon>Neoteleostei</taxon>
        <taxon>Acanthomorphata</taxon>
        <taxon>Carangaria</taxon>
        <taxon>Pleuronectiformes</taxon>
        <taxon>Pleuronectoidei</taxon>
        <taxon>Pleuronectidae</taxon>
        <taxon>Pleuronectes</taxon>
    </lineage>
</organism>
<accession>A0A9N7U5A5</accession>
<name>A0A9N7U5A5_PLEPL</name>
<feature type="region of interest" description="Disordered" evidence="1">
    <location>
        <begin position="19"/>
        <end position="63"/>
    </location>
</feature>